<dbReference type="Proteomes" id="UP000282106">
    <property type="component" value="Unassembled WGS sequence"/>
</dbReference>
<gene>
    <name evidence="6" type="ORF">ED208_15835</name>
</gene>
<dbReference type="PROSITE" id="PS50977">
    <property type="entry name" value="HTH_TETR_2"/>
    <property type="match status" value="1"/>
</dbReference>
<comment type="caution">
    <text evidence="6">The sequence shown here is derived from an EMBL/GenBank/DDBJ whole genome shotgun (WGS) entry which is preliminary data.</text>
</comment>
<dbReference type="PANTHER" id="PTHR30055">
    <property type="entry name" value="HTH-TYPE TRANSCRIPTIONAL REGULATOR RUTR"/>
    <property type="match status" value="1"/>
</dbReference>
<dbReference type="RefSeq" id="WP_123212898.1">
    <property type="nucleotide sequence ID" value="NZ_RJVO01000009.1"/>
</dbReference>
<keyword evidence="2 4" id="KW-0238">DNA-binding</keyword>
<dbReference type="GO" id="GO:0000976">
    <property type="term" value="F:transcription cis-regulatory region binding"/>
    <property type="evidence" value="ECO:0007669"/>
    <property type="project" value="TreeGrafter"/>
</dbReference>
<protein>
    <submittedName>
        <fullName evidence="6">TetR/AcrR family transcriptional regulator</fullName>
    </submittedName>
</protein>
<dbReference type="InParanoid" id="A0A3N0V1B0"/>
<evidence type="ECO:0000313" key="6">
    <source>
        <dbReference type="EMBL" id="ROH86503.1"/>
    </source>
</evidence>
<evidence type="ECO:0000256" key="4">
    <source>
        <dbReference type="PROSITE-ProRule" id="PRU00335"/>
    </source>
</evidence>
<dbReference type="InterPro" id="IPR050109">
    <property type="entry name" value="HTH-type_TetR-like_transc_reg"/>
</dbReference>
<evidence type="ECO:0000256" key="2">
    <source>
        <dbReference type="ARBA" id="ARBA00023125"/>
    </source>
</evidence>
<dbReference type="GO" id="GO:0003700">
    <property type="term" value="F:DNA-binding transcription factor activity"/>
    <property type="evidence" value="ECO:0007669"/>
    <property type="project" value="TreeGrafter"/>
</dbReference>
<proteinExistence type="predicted"/>
<sequence>MPAKPRKTAEPVAKRAYLSRDQRRQTLLAAAAGIVERQGWPALTMSALAEQGGTSRQLVYQHFPSLDKLLADTAWYIFNDTMAGTQASISANPGSLQEAVKSAEAVTLDLSPGLGDALWQLIAGTAGGSPELERMRIGFRDLIGGLWAKPVRKQLGLGLADGKAYAWMTMMAFWGMRQLVRDGVISRSQGVRLFNQMLERIVRP</sequence>
<dbReference type="EMBL" id="RJVO01000009">
    <property type="protein sequence ID" value="ROH86503.1"/>
    <property type="molecule type" value="Genomic_DNA"/>
</dbReference>
<dbReference type="PRINTS" id="PR00455">
    <property type="entry name" value="HTHTETR"/>
</dbReference>
<dbReference type="Pfam" id="PF00440">
    <property type="entry name" value="TetR_N"/>
    <property type="match status" value="1"/>
</dbReference>
<evidence type="ECO:0000259" key="5">
    <source>
        <dbReference type="PROSITE" id="PS50977"/>
    </source>
</evidence>
<dbReference type="Gene3D" id="1.10.357.10">
    <property type="entry name" value="Tetracycline Repressor, domain 2"/>
    <property type="match status" value="1"/>
</dbReference>
<dbReference type="AlphaFoldDB" id="A0A3N0V1B0"/>
<dbReference type="SUPFAM" id="SSF46689">
    <property type="entry name" value="Homeodomain-like"/>
    <property type="match status" value="1"/>
</dbReference>
<evidence type="ECO:0000313" key="7">
    <source>
        <dbReference type="Proteomes" id="UP000282106"/>
    </source>
</evidence>
<evidence type="ECO:0000256" key="3">
    <source>
        <dbReference type="ARBA" id="ARBA00023163"/>
    </source>
</evidence>
<keyword evidence="1" id="KW-0805">Transcription regulation</keyword>
<feature type="domain" description="HTH tetR-type" evidence="5">
    <location>
        <begin position="21"/>
        <end position="81"/>
    </location>
</feature>
<dbReference type="PANTHER" id="PTHR30055:SF234">
    <property type="entry name" value="HTH-TYPE TRANSCRIPTIONAL REGULATOR BETI"/>
    <property type="match status" value="1"/>
</dbReference>
<dbReference type="InterPro" id="IPR001647">
    <property type="entry name" value="HTH_TetR"/>
</dbReference>
<accession>A0A3N0V1B0</accession>
<reference evidence="6 7" key="1">
    <citation type="submission" date="2018-10" db="EMBL/GenBank/DDBJ databases">
        <authorList>
            <person name="Chen W.-M."/>
        </authorList>
    </citation>
    <scope>NUCLEOTIDE SEQUENCE [LARGE SCALE GENOMIC DNA]</scope>
    <source>
        <strain evidence="6 7">THS-13</strain>
    </source>
</reference>
<name>A0A3N0V1B0_9GAMM</name>
<feature type="DNA-binding region" description="H-T-H motif" evidence="4">
    <location>
        <begin position="44"/>
        <end position="63"/>
    </location>
</feature>
<organism evidence="6 7">
    <name type="scientific">Stagnimonas aquatica</name>
    <dbReference type="NCBI Taxonomy" id="2689987"/>
    <lineage>
        <taxon>Bacteria</taxon>
        <taxon>Pseudomonadati</taxon>
        <taxon>Pseudomonadota</taxon>
        <taxon>Gammaproteobacteria</taxon>
        <taxon>Nevskiales</taxon>
        <taxon>Nevskiaceae</taxon>
        <taxon>Stagnimonas</taxon>
    </lineage>
</organism>
<dbReference type="InterPro" id="IPR009057">
    <property type="entry name" value="Homeodomain-like_sf"/>
</dbReference>
<evidence type="ECO:0000256" key="1">
    <source>
        <dbReference type="ARBA" id="ARBA00023015"/>
    </source>
</evidence>
<keyword evidence="7" id="KW-1185">Reference proteome</keyword>
<keyword evidence="3" id="KW-0804">Transcription</keyword>